<feature type="signal peptide" evidence="2">
    <location>
        <begin position="1"/>
        <end position="23"/>
    </location>
</feature>
<proteinExistence type="predicted"/>
<comment type="caution">
    <text evidence="4">The sequence shown here is derived from an EMBL/GenBank/DDBJ whole genome shotgun (WGS) entry which is preliminary data.</text>
</comment>
<dbReference type="PROSITE" id="PS51257">
    <property type="entry name" value="PROKAR_LIPOPROTEIN"/>
    <property type="match status" value="1"/>
</dbReference>
<dbReference type="SMART" id="SM00909">
    <property type="entry name" value="Germane"/>
    <property type="match status" value="2"/>
</dbReference>
<name>A0A3N9P9R6_9BACL</name>
<dbReference type="Proteomes" id="UP000282529">
    <property type="component" value="Unassembled WGS sequence"/>
</dbReference>
<accession>A0A3N9P9R6</accession>
<dbReference type="AlphaFoldDB" id="A0A3N9P9R6"/>
<dbReference type="OrthoDB" id="1715058at2"/>
<feature type="region of interest" description="Disordered" evidence="1">
    <location>
        <begin position="58"/>
        <end position="112"/>
    </location>
</feature>
<dbReference type="EMBL" id="RQPI01000003">
    <property type="protein sequence ID" value="RQW12395.1"/>
    <property type="molecule type" value="Genomic_DNA"/>
</dbReference>
<keyword evidence="2" id="KW-0732">Signal</keyword>
<evidence type="ECO:0000256" key="1">
    <source>
        <dbReference type="SAM" id="MobiDB-lite"/>
    </source>
</evidence>
<feature type="domain" description="GerMN" evidence="3">
    <location>
        <begin position="288"/>
        <end position="375"/>
    </location>
</feature>
<sequence length="395" mass="40759">MINKKKLAGVSAACLLAFPLALSGCGWFGSEKSAAIDPPPSDVEAQMLQTSDNTLDSGVFAPVAEDGADSGATGSDSGGGVADSSTAANNAASGSAKSGAKGDSDSNAPRTTVFLQNDNGLLAPVALSLPAAEQNGALKQSLEALVDKGAYAAGLPDGFHGVLPQGTEVKSVTLDHNLAIAEFGGNFGTYAPADERKLLEAITWTLTGQEGIKGVQLWVDGKKLNEMPLKGTPLDRPLTRSLGINLPSQGPAKMNSSAVTVYFSAASPSGVQYYVPVTRFVTPGQDPLKAAMNELIQGPDSENGLETVMTPETSLDSVEKGQNGVVTVSLNDDMFDDGSQVPAELLESVVLTVAQNSEDAMVQVRMNGKQTVTGTDNVDYGKPVSAPQYVNELPL</sequence>
<organism evidence="4 5">
    <name type="scientific">Paenibacillus rhizophilus</name>
    <dbReference type="NCBI Taxonomy" id="1850366"/>
    <lineage>
        <taxon>Bacteria</taxon>
        <taxon>Bacillati</taxon>
        <taxon>Bacillota</taxon>
        <taxon>Bacilli</taxon>
        <taxon>Bacillales</taxon>
        <taxon>Paenibacillaceae</taxon>
        <taxon>Paenibacillus</taxon>
    </lineage>
</organism>
<protein>
    <recommendedName>
        <fullName evidence="3">GerMN domain-containing protein</fullName>
    </recommendedName>
</protein>
<dbReference type="Pfam" id="PF10646">
    <property type="entry name" value="Germane"/>
    <property type="match status" value="2"/>
</dbReference>
<dbReference type="RefSeq" id="WP_124695122.1">
    <property type="nucleotide sequence ID" value="NZ_JBHUFE010000004.1"/>
</dbReference>
<gene>
    <name evidence="4" type="ORF">EH198_08605</name>
</gene>
<reference evidence="4 5" key="1">
    <citation type="submission" date="2018-11" db="EMBL/GenBank/DDBJ databases">
        <title>Genome sequence of strain 7197.</title>
        <authorList>
            <person name="Gao J."/>
            <person name="Sun J."/>
        </authorList>
    </citation>
    <scope>NUCLEOTIDE SEQUENCE [LARGE SCALE GENOMIC DNA]</scope>
    <source>
        <strain evidence="4 5">7197</strain>
    </source>
</reference>
<feature type="chain" id="PRO_5039103935" description="GerMN domain-containing protein" evidence="2">
    <location>
        <begin position="24"/>
        <end position="395"/>
    </location>
</feature>
<evidence type="ECO:0000313" key="4">
    <source>
        <dbReference type="EMBL" id="RQW12395.1"/>
    </source>
</evidence>
<evidence type="ECO:0000313" key="5">
    <source>
        <dbReference type="Proteomes" id="UP000282529"/>
    </source>
</evidence>
<dbReference type="InterPro" id="IPR019606">
    <property type="entry name" value="GerMN"/>
</dbReference>
<evidence type="ECO:0000256" key="2">
    <source>
        <dbReference type="SAM" id="SignalP"/>
    </source>
</evidence>
<feature type="domain" description="GerMN" evidence="3">
    <location>
        <begin position="138"/>
        <end position="228"/>
    </location>
</feature>
<evidence type="ECO:0000259" key="3">
    <source>
        <dbReference type="SMART" id="SM00909"/>
    </source>
</evidence>
<keyword evidence="5" id="KW-1185">Reference proteome</keyword>
<feature type="compositionally biased region" description="Low complexity" evidence="1">
    <location>
        <begin position="82"/>
        <end position="101"/>
    </location>
</feature>